<dbReference type="OrthoDB" id="9781005at2"/>
<dbReference type="InterPro" id="IPR048020">
    <property type="entry name" value="Transpos_IS3"/>
</dbReference>
<evidence type="ECO:0000313" key="3">
    <source>
        <dbReference type="EMBL" id="TLQ20436.1"/>
    </source>
</evidence>
<organism evidence="3 4">
    <name type="scientific">Lentilactobacillus parafarraginis</name>
    <dbReference type="NCBI Taxonomy" id="390842"/>
    <lineage>
        <taxon>Bacteria</taxon>
        <taxon>Bacillati</taxon>
        <taxon>Bacillota</taxon>
        <taxon>Bacilli</taxon>
        <taxon>Lactobacillales</taxon>
        <taxon>Lactobacillaceae</taxon>
        <taxon>Lentilactobacillus</taxon>
    </lineage>
</organism>
<dbReference type="GO" id="GO:0004803">
    <property type="term" value="F:transposase activity"/>
    <property type="evidence" value="ECO:0007669"/>
    <property type="project" value="InterPro"/>
</dbReference>
<dbReference type="PROSITE" id="PS50994">
    <property type="entry name" value="INTEGRASE"/>
    <property type="match status" value="1"/>
</dbReference>
<dbReference type="Pfam" id="PF13276">
    <property type="entry name" value="HTH_21"/>
    <property type="match status" value="1"/>
</dbReference>
<dbReference type="Pfam" id="PF00665">
    <property type="entry name" value="rve"/>
    <property type="match status" value="1"/>
</dbReference>
<protein>
    <submittedName>
        <fullName evidence="3">IS3 family transposase</fullName>
    </submittedName>
</protein>
<dbReference type="InterPro" id="IPR001584">
    <property type="entry name" value="Integrase_cat-core"/>
</dbReference>
<dbReference type="InterPro" id="IPR025948">
    <property type="entry name" value="HTH-like_dom"/>
</dbReference>
<dbReference type="InterPro" id="IPR036397">
    <property type="entry name" value="RNaseH_sf"/>
</dbReference>
<dbReference type="EMBL" id="VBSX01000005">
    <property type="protein sequence ID" value="TLQ20436.1"/>
    <property type="molecule type" value="Genomic_DNA"/>
</dbReference>
<dbReference type="GO" id="GO:0015074">
    <property type="term" value="P:DNA integration"/>
    <property type="evidence" value="ECO:0007669"/>
    <property type="project" value="InterPro"/>
</dbReference>
<dbReference type="Pfam" id="PF01527">
    <property type="entry name" value="HTH_Tnp_1"/>
    <property type="match status" value="1"/>
</dbReference>
<accession>A0A5R9CYV5</accession>
<dbReference type="InterPro" id="IPR012337">
    <property type="entry name" value="RNaseH-like_sf"/>
</dbReference>
<evidence type="ECO:0000259" key="2">
    <source>
        <dbReference type="PROSITE" id="PS50994"/>
    </source>
</evidence>
<reference evidence="3 4" key="1">
    <citation type="submission" date="2019-05" db="EMBL/GenBank/DDBJ databases">
        <title>The metagenome of a microbial culture collection derived from dairy environment covers the genomic content of the human microbiome.</title>
        <authorList>
            <person name="Roder T."/>
            <person name="Wuthrich D."/>
            <person name="Sattari Z."/>
            <person name="Von Ah U."/>
            <person name="Bar C."/>
            <person name="Ronchi F."/>
            <person name="Macpherson A.J."/>
            <person name="Ganal-Vonarburg S.C."/>
            <person name="Bruggmann R."/>
            <person name="Vergeres G."/>
        </authorList>
    </citation>
    <scope>NUCLEOTIDE SEQUENCE [LARGE SCALE GENOMIC DNA]</scope>
    <source>
        <strain evidence="3 4">FAM 1079</strain>
    </source>
</reference>
<dbReference type="PANTHER" id="PTHR46889">
    <property type="entry name" value="TRANSPOSASE INSF FOR INSERTION SEQUENCE IS3B-RELATED"/>
    <property type="match status" value="1"/>
</dbReference>
<dbReference type="PANTHER" id="PTHR46889:SF7">
    <property type="entry name" value="TRANSPOSASE FOR INSERTION SEQUENCE ELEMENT IS904"/>
    <property type="match status" value="1"/>
</dbReference>
<dbReference type="Gene3D" id="3.30.420.10">
    <property type="entry name" value="Ribonuclease H-like superfamily/Ribonuclease H"/>
    <property type="match status" value="1"/>
</dbReference>
<dbReference type="SUPFAM" id="SSF46689">
    <property type="entry name" value="Homeodomain-like"/>
    <property type="match status" value="1"/>
</dbReference>
<dbReference type="NCBIfam" id="NF033516">
    <property type="entry name" value="transpos_IS3"/>
    <property type="match status" value="1"/>
</dbReference>
<dbReference type="InterPro" id="IPR002514">
    <property type="entry name" value="Transposase_8"/>
</dbReference>
<comment type="function">
    <text evidence="1">Involved in the transposition of the insertion sequence.</text>
</comment>
<dbReference type="Pfam" id="PF13333">
    <property type="entry name" value="rve_2"/>
    <property type="match status" value="1"/>
</dbReference>
<dbReference type="SUPFAM" id="SSF53098">
    <property type="entry name" value="Ribonuclease H-like"/>
    <property type="match status" value="1"/>
</dbReference>
<dbReference type="InterPro" id="IPR050900">
    <property type="entry name" value="Transposase_IS3/IS150/IS904"/>
</dbReference>
<dbReference type="AlphaFoldDB" id="A0A5R9CYV5"/>
<dbReference type="GO" id="GO:0006313">
    <property type="term" value="P:DNA transposition"/>
    <property type="evidence" value="ECO:0007669"/>
    <property type="project" value="InterPro"/>
</dbReference>
<name>A0A5R9CYV5_9LACO</name>
<evidence type="ECO:0000256" key="1">
    <source>
        <dbReference type="ARBA" id="ARBA00002286"/>
    </source>
</evidence>
<sequence length="356" mass="41768">MKYYSDEFKNNIVKLYHNENRSKKSLANEYGVHPTTISHWIKRAKLIELPDGGVTSVEAFKQLQKENQQLKEENEILKAGGGVTGKTLGKVKAIDFINEQLCKHRLWIILKALGLSKSTYYHWKYYQISRHDKQDTILKSQILEIWKNNYKAYGYPRITIAMRRLGVVIGPNRVYRLMQELGIRSLMGRRFKKPGTHVDYSQRPNLIKNHPIGTIWRADITYLELRPGTWVYLSTIFDQVSKQIIAFNIGKEMTSKLIIKTLLQALRRASKPTFLHSDMGSQYTSIAYEGLLKRHLIRHSYSKQGYPYDNGPLEAFHSLLKREFIFQTRFTSFEDLVLRVENYINWYNTERIRIDG</sequence>
<evidence type="ECO:0000313" key="4">
    <source>
        <dbReference type="Proteomes" id="UP000305100"/>
    </source>
</evidence>
<gene>
    <name evidence="3" type="ORF">FEZ41_03395</name>
</gene>
<comment type="caution">
    <text evidence="3">The sequence shown here is derived from an EMBL/GenBank/DDBJ whole genome shotgun (WGS) entry which is preliminary data.</text>
</comment>
<dbReference type="Proteomes" id="UP000305100">
    <property type="component" value="Unassembled WGS sequence"/>
</dbReference>
<dbReference type="RefSeq" id="WP_138467234.1">
    <property type="nucleotide sequence ID" value="NZ_VBSX01000005.1"/>
</dbReference>
<proteinExistence type="predicted"/>
<dbReference type="GO" id="GO:0003677">
    <property type="term" value="F:DNA binding"/>
    <property type="evidence" value="ECO:0007669"/>
    <property type="project" value="InterPro"/>
</dbReference>
<dbReference type="Gene3D" id="1.10.10.60">
    <property type="entry name" value="Homeodomain-like"/>
    <property type="match status" value="1"/>
</dbReference>
<dbReference type="InterPro" id="IPR009057">
    <property type="entry name" value="Homeodomain-like_sf"/>
</dbReference>
<feature type="domain" description="Integrase catalytic" evidence="2">
    <location>
        <begin position="207"/>
        <end position="356"/>
    </location>
</feature>